<evidence type="ECO:0000313" key="2">
    <source>
        <dbReference type="EMBL" id="MBM7035171.1"/>
    </source>
</evidence>
<dbReference type="Gene3D" id="3.90.550.10">
    <property type="entry name" value="Spore Coat Polysaccharide Biosynthesis Protein SpsA, Chain A"/>
    <property type="match status" value="1"/>
</dbReference>
<dbReference type="RefSeq" id="WP_205156794.1">
    <property type="nucleotide sequence ID" value="NZ_JAFEUM010000001.1"/>
</dbReference>
<dbReference type="EMBL" id="JAFEUM010000001">
    <property type="protein sequence ID" value="MBM7035171.1"/>
    <property type="molecule type" value="Genomic_DNA"/>
</dbReference>
<dbReference type="PANTHER" id="PTHR22916">
    <property type="entry name" value="GLYCOSYLTRANSFERASE"/>
    <property type="match status" value="1"/>
</dbReference>
<gene>
    <name evidence="2" type="ORF">JQC93_02025</name>
</gene>
<comment type="caution">
    <text evidence="2">The sequence shown here is derived from an EMBL/GenBank/DDBJ whole genome shotgun (WGS) entry which is preliminary data.</text>
</comment>
<dbReference type="InterPro" id="IPR001173">
    <property type="entry name" value="Glyco_trans_2-like"/>
</dbReference>
<proteinExistence type="predicted"/>
<evidence type="ECO:0000313" key="3">
    <source>
        <dbReference type="Proteomes" id="UP000809621"/>
    </source>
</evidence>
<dbReference type="Proteomes" id="UP000809621">
    <property type="component" value="Unassembled WGS sequence"/>
</dbReference>
<name>A0ABS2HDL8_9VIBR</name>
<feature type="domain" description="Glycosyltransferase 2-like" evidence="1">
    <location>
        <begin position="5"/>
        <end position="181"/>
    </location>
</feature>
<dbReference type="InterPro" id="IPR029044">
    <property type="entry name" value="Nucleotide-diphossugar_trans"/>
</dbReference>
<dbReference type="CDD" id="cd00761">
    <property type="entry name" value="Glyco_tranf_GTA_type"/>
    <property type="match status" value="1"/>
</dbReference>
<evidence type="ECO:0000259" key="1">
    <source>
        <dbReference type="Pfam" id="PF00535"/>
    </source>
</evidence>
<reference evidence="2 3" key="1">
    <citation type="submission" date="2021-02" db="EMBL/GenBank/DDBJ databases">
        <authorList>
            <person name="Park J.-S."/>
        </authorList>
    </citation>
    <scope>NUCLEOTIDE SEQUENCE [LARGE SCALE GENOMIC DNA]</scope>
    <source>
        <strain evidence="2 3">188UL20-2</strain>
    </source>
</reference>
<accession>A0ABS2HDL8</accession>
<dbReference type="SUPFAM" id="SSF53448">
    <property type="entry name" value="Nucleotide-diphospho-sugar transferases"/>
    <property type="match status" value="1"/>
</dbReference>
<keyword evidence="3" id="KW-1185">Reference proteome</keyword>
<protein>
    <submittedName>
        <fullName evidence="2">Glycosyltransferase family 2 protein</fullName>
    </submittedName>
</protein>
<sequence>MTNVSIIIPTKNRVGLFSKALDSALTQSYPHTEIIVVDDGSSPDVQAQYQQLIATHPDKIQYFHLIEKRNGHGPNYSRNYGVAQATGEYVAFLDDDDYWTDPHYLSNVVRDLEQYPSGVDVIYSNQIAYEPNGTLKEAVIWIEDIAKTFQRTDTQPIKVDQLLTSNGFAHMNCTFMHRDFFLQVGGMDESLAYEGDRDFYYRSIDQAVSILYNPAIVSRHNIPDRGKADNVSTAVNAVGKILNRLCYIEKNITNVKHLQIRQRFIQAKVYEYKHLASIMKQQQSYKLASIYANQALANQFTLKWSLYAVYLSVLALIKR</sequence>
<organism evidence="2 3">
    <name type="scientific">Vibrio ulleungensis</name>
    <dbReference type="NCBI Taxonomy" id="2807619"/>
    <lineage>
        <taxon>Bacteria</taxon>
        <taxon>Pseudomonadati</taxon>
        <taxon>Pseudomonadota</taxon>
        <taxon>Gammaproteobacteria</taxon>
        <taxon>Vibrionales</taxon>
        <taxon>Vibrionaceae</taxon>
        <taxon>Vibrio</taxon>
    </lineage>
</organism>
<dbReference type="Pfam" id="PF00535">
    <property type="entry name" value="Glycos_transf_2"/>
    <property type="match status" value="1"/>
</dbReference>
<dbReference type="PANTHER" id="PTHR22916:SF3">
    <property type="entry name" value="UDP-GLCNAC:BETAGAL BETA-1,3-N-ACETYLGLUCOSAMINYLTRANSFERASE-LIKE PROTEIN 1"/>
    <property type="match status" value="1"/>
</dbReference>